<keyword evidence="1" id="KW-0472">Membrane</keyword>
<feature type="transmembrane region" description="Helical" evidence="1">
    <location>
        <begin position="161"/>
        <end position="183"/>
    </location>
</feature>
<reference evidence="2 3" key="1">
    <citation type="submission" date="2023-08" db="EMBL/GenBank/DDBJ databases">
        <title>A Necator americanus chromosomal reference genome.</title>
        <authorList>
            <person name="Ilik V."/>
            <person name="Petrzelkova K.J."/>
            <person name="Pardy F."/>
            <person name="Fuh T."/>
            <person name="Niatou-Singa F.S."/>
            <person name="Gouil Q."/>
            <person name="Baker L."/>
            <person name="Ritchie M.E."/>
            <person name="Jex A.R."/>
            <person name="Gazzola D."/>
            <person name="Li H."/>
            <person name="Toshio Fujiwara R."/>
            <person name="Zhan B."/>
            <person name="Aroian R.V."/>
            <person name="Pafco B."/>
            <person name="Schwarz E.M."/>
        </authorList>
    </citation>
    <scope>NUCLEOTIDE SEQUENCE [LARGE SCALE GENOMIC DNA]</scope>
    <source>
        <strain evidence="2 3">Aroian</strain>
        <tissue evidence="2">Whole animal</tissue>
    </source>
</reference>
<comment type="caution">
    <text evidence="2">The sequence shown here is derived from an EMBL/GenBank/DDBJ whole genome shotgun (WGS) entry which is preliminary data.</text>
</comment>
<feature type="transmembrane region" description="Helical" evidence="1">
    <location>
        <begin position="109"/>
        <end position="129"/>
    </location>
</feature>
<protein>
    <recommendedName>
        <fullName evidence="4">CASP-like protein</fullName>
    </recommendedName>
</protein>
<name>A0ABR1DUB9_NECAM</name>
<keyword evidence="1" id="KW-1133">Transmembrane helix</keyword>
<evidence type="ECO:0000313" key="2">
    <source>
        <dbReference type="EMBL" id="KAK6754039.1"/>
    </source>
</evidence>
<sequence length="220" mass="24878">MASTARGKITFPQQKYKQTSKINRDANMRLRGNPKSNVWYRPQLTMRGMLGTLDFSLSTSLCISQLLFSVLRSVVSAVDLTAVGTNSFEEFMCSFWFLALCGCLTRRRYIIVFTTMAMFYSFVLAFKWATATHYSYFNGTQLSCTREQRHNDPSWCKNADLILVLSSIVAVLITMTAAVLSALRLWSEEEELANPNAPSCNHEVNSNKQSMISAFRNALD</sequence>
<dbReference type="EMBL" id="JAVFWL010000005">
    <property type="protein sequence ID" value="KAK6754039.1"/>
    <property type="molecule type" value="Genomic_DNA"/>
</dbReference>
<organism evidence="2 3">
    <name type="scientific">Necator americanus</name>
    <name type="common">Human hookworm</name>
    <dbReference type="NCBI Taxonomy" id="51031"/>
    <lineage>
        <taxon>Eukaryota</taxon>
        <taxon>Metazoa</taxon>
        <taxon>Ecdysozoa</taxon>
        <taxon>Nematoda</taxon>
        <taxon>Chromadorea</taxon>
        <taxon>Rhabditida</taxon>
        <taxon>Rhabditina</taxon>
        <taxon>Rhabditomorpha</taxon>
        <taxon>Strongyloidea</taxon>
        <taxon>Ancylostomatidae</taxon>
        <taxon>Bunostominae</taxon>
        <taxon>Necator</taxon>
    </lineage>
</organism>
<dbReference type="Proteomes" id="UP001303046">
    <property type="component" value="Unassembled WGS sequence"/>
</dbReference>
<evidence type="ECO:0000313" key="3">
    <source>
        <dbReference type="Proteomes" id="UP001303046"/>
    </source>
</evidence>
<keyword evidence="3" id="KW-1185">Reference proteome</keyword>
<keyword evidence="1" id="KW-0812">Transmembrane</keyword>
<evidence type="ECO:0000256" key="1">
    <source>
        <dbReference type="SAM" id="Phobius"/>
    </source>
</evidence>
<evidence type="ECO:0008006" key="4">
    <source>
        <dbReference type="Google" id="ProtNLM"/>
    </source>
</evidence>
<accession>A0ABR1DUB9</accession>
<proteinExistence type="predicted"/>
<gene>
    <name evidence="2" type="primary">Necator_chrV.g17979</name>
    <name evidence="2" type="ORF">RB195_013189</name>
</gene>